<dbReference type="InterPro" id="IPR036956">
    <property type="entry name" value="Impact_N_sf"/>
</dbReference>
<organism evidence="4 5">
    <name type="scientific">Anaerocolumna chitinilytica</name>
    <dbReference type="NCBI Taxonomy" id="1727145"/>
    <lineage>
        <taxon>Bacteria</taxon>
        <taxon>Bacillati</taxon>
        <taxon>Bacillota</taxon>
        <taxon>Clostridia</taxon>
        <taxon>Lachnospirales</taxon>
        <taxon>Lachnospiraceae</taxon>
        <taxon>Anaerocolumna</taxon>
    </lineage>
</organism>
<evidence type="ECO:0000313" key="4">
    <source>
        <dbReference type="EMBL" id="BCJ97726.1"/>
    </source>
</evidence>
<dbReference type="NCBIfam" id="TIGR00257">
    <property type="entry name" value="IMPACT_YIGZ"/>
    <property type="match status" value="1"/>
</dbReference>
<evidence type="ECO:0000313" key="5">
    <source>
        <dbReference type="Proteomes" id="UP000515703"/>
    </source>
</evidence>
<dbReference type="Pfam" id="PF09186">
    <property type="entry name" value="DUF1949"/>
    <property type="match status" value="1"/>
</dbReference>
<comment type="similarity">
    <text evidence="1">Belongs to the IMPACT family.</text>
</comment>
<dbReference type="SUPFAM" id="SSF54980">
    <property type="entry name" value="EF-G C-terminal domain-like"/>
    <property type="match status" value="1"/>
</dbReference>
<evidence type="ECO:0000259" key="3">
    <source>
        <dbReference type="Pfam" id="PF09186"/>
    </source>
</evidence>
<dbReference type="Gene3D" id="3.30.70.240">
    <property type="match status" value="1"/>
</dbReference>
<dbReference type="SUPFAM" id="SSF54211">
    <property type="entry name" value="Ribosomal protein S5 domain 2-like"/>
    <property type="match status" value="1"/>
</dbReference>
<name>A0A7I8DN57_9FIRM</name>
<keyword evidence="5" id="KW-1185">Reference proteome</keyword>
<dbReference type="PANTHER" id="PTHR16301">
    <property type="entry name" value="IMPACT-RELATED"/>
    <property type="match status" value="1"/>
</dbReference>
<dbReference type="GO" id="GO:0006446">
    <property type="term" value="P:regulation of translational initiation"/>
    <property type="evidence" value="ECO:0007669"/>
    <property type="project" value="TreeGrafter"/>
</dbReference>
<proteinExistence type="inferred from homology"/>
<dbReference type="InterPro" id="IPR020569">
    <property type="entry name" value="UPF0029_Impact_CS"/>
</dbReference>
<reference evidence="4 5" key="1">
    <citation type="submission" date="2020-08" db="EMBL/GenBank/DDBJ databases">
        <title>Draft genome sequencing of an Anaerocolumna strain isolated from anoxic soil subjected to BSD treatment.</title>
        <authorList>
            <person name="Uek A."/>
            <person name="Tonouchi A."/>
        </authorList>
    </citation>
    <scope>NUCLEOTIDE SEQUENCE [LARGE SCALE GENOMIC DNA]</scope>
    <source>
        <strain evidence="4 5">CTTW</strain>
    </source>
</reference>
<dbReference type="InterPro" id="IPR035647">
    <property type="entry name" value="EFG_III/V"/>
</dbReference>
<dbReference type="RefSeq" id="WP_185258126.1">
    <property type="nucleotide sequence ID" value="NZ_AP023368.1"/>
</dbReference>
<dbReference type="InterPro" id="IPR001498">
    <property type="entry name" value="Impact_N"/>
</dbReference>
<feature type="domain" description="Impact N-terminal" evidence="2">
    <location>
        <begin position="19"/>
        <end position="123"/>
    </location>
</feature>
<dbReference type="PANTHER" id="PTHR16301:SF20">
    <property type="entry name" value="IMPACT FAMILY MEMBER YIGZ"/>
    <property type="match status" value="1"/>
</dbReference>
<dbReference type="InterPro" id="IPR015796">
    <property type="entry name" value="Impact_YigZ-like"/>
</dbReference>
<evidence type="ECO:0000256" key="1">
    <source>
        <dbReference type="ARBA" id="ARBA00007665"/>
    </source>
</evidence>
<sequence>MNESFRTVYDYATGEVSVKKSRFIASIYPISTEEEALRYIDQVKKEHPAARHNCFAYVIGRKNELKRLSDDGEPAKTAGMPIMDLLIQENLRNILIVVTRYFGGTLLGTGGLVHAYQSAAKEGLLNAQIIEKSPCIKSELQIDYTLTGKLKYTIAKMGIFLLKEEYLDKVTLTLLIPVDAFTAFQQSLVELTAGKLNLAEGEKLLFSVVNGNIITFIDN</sequence>
<gene>
    <name evidence="4" type="ORF">bsdcttw_07670</name>
</gene>
<dbReference type="Pfam" id="PF01205">
    <property type="entry name" value="Impact_N"/>
    <property type="match status" value="1"/>
</dbReference>
<dbReference type="AlphaFoldDB" id="A0A7I8DN57"/>
<feature type="domain" description="UPF0029" evidence="3">
    <location>
        <begin position="140"/>
        <end position="195"/>
    </location>
</feature>
<dbReference type="PROSITE" id="PS00910">
    <property type="entry name" value="UPF0029"/>
    <property type="match status" value="1"/>
</dbReference>
<dbReference type="InterPro" id="IPR020568">
    <property type="entry name" value="Ribosomal_Su5_D2-typ_SF"/>
</dbReference>
<reference evidence="4 5" key="2">
    <citation type="submission" date="2020-08" db="EMBL/GenBank/DDBJ databases">
        <authorList>
            <person name="Ueki A."/>
            <person name="Tonouchi A."/>
        </authorList>
    </citation>
    <scope>NUCLEOTIDE SEQUENCE [LARGE SCALE GENOMIC DNA]</scope>
    <source>
        <strain evidence="4 5">CTTW</strain>
    </source>
</reference>
<evidence type="ECO:0000259" key="2">
    <source>
        <dbReference type="Pfam" id="PF01205"/>
    </source>
</evidence>
<dbReference type="Gene3D" id="3.30.230.30">
    <property type="entry name" value="Impact, N-terminal domain"/>
    <property type="match status" value="1"/>
</dbReference>
<dbReference type="KEGG" id="acht:bsdcttw_07670"/>
<dbReference type="EMBL" id="AP023368">
    <property type="protein sequence ID" value="BCJ97726.1"/>
    <property type="molecule type" value="Genomic_DNA"/>
</dbReference>
<dbReference type="GO" id="GO:0005737">
    <property type="term" value="C:cytoplasm"/>
    <property type="evidence" value="ECO:0007669"/>
    <property type="project" value="TreeGrafter"/>
</dbReference>
<accession>A0A7I8DN57</accession>
<dbReference type="Proteomes" id="UP000515703">
    <property type="component" value="Chromosome"/>
</dbReference>
<protein>
    <submittedName>
        <fullName evidence="4">YigZ family protein</fullName>
    </submittedName>
</protein>
<dbReference type="InterPro" id="IPR015269">
    <property type="entry name" value="UPF0029_Impact_C"/>
</dbReference>
<dbReference type="InterPro" id="IPR023582">
    <property type="entry name" value="Impact"/>
</dbReference>